<dbReference type="InterPro" id="IPR039465">
    <property type="entry name" value="IL-17_rcpt-like"/>
</dbReference>
<sequence length="763" mass="83686">EEGEEKWSRGRVVPPENRNIITSVRLVFLFTDPLCVLADCSSLPLGKHWIHEVLNVSYSHMTCEDRLAVVVNWNPSPLGIEHVRGFRVYVEEKDPEGKQCQHLILKDPRQLTFNYRNTKLSSLAFHGLNFETDYLVRVVPFPTRMMNDTFFPPSFLRTNSCELLLGPENLACKPYWKPRTLNVSQNGSNLHVAFDHAPSTFGFAAYFLYFKLRQEGPFRTQRCTPDYSLPRTLCTLQDVTPGTYAIELRDENNLTRRKTQFYVGQGKTRAHFFVVVINVAMAITVPLVVLSAFATLFTVMCRKKQQENIYSQLDEDSSESSNHGAAQSVERMGPRPKVLVVYSNRDGDQHNSVIQAFAYFLQDFCRCEVVLDLWEHLQICKEGQMSWLSRQLDQADHVLVICSRGLRYHVERKSCRGKTPVGRRGISNSAPVGGTGSDLFIVGVAMIAEKLRLANQGEGGGGEGLGRYVAAYFDYSSENDVPTLLSLAPRLKLMDQLSQLVVCLHPGGAWGSSDRTAAPINASRRNYFRSRSGRALYVAICNMHQHISLHHQDAATPACAPPPAACSPTGAQPRGGSSLALREVLVKTPDGRRDLLQRNTLLLADSSDPTLAAFCMMSSLRSSSGTSGLSHRAPPSSSSPSGSSSSSTPSLPQDDPSPSPLPVTPTLTEAPPSPPEILPPRDSGIYDSSVPSSELSIPLLDGLSQDQADSASLADSESSSSGLGDEEPPAGVSLHCSDIGVCKVQLHHRPLLPSDALTPLASI</sequence>
<feature type="compositionally biased region" description="Low complexity" evidence="8">
    <location>
        <begin position="706"/>
        <end position="723"/>
    </location>
</feature>
<gene>
    <name evidence="11" type="primary">IL17RD</name>
</gene>
<dbReference type="AlphaFoldDB" id="A0A8C5ASZ6"/>
<dbReference type="Pfam" id="PF16742">
    <property type="entry name" value="IL17R_D_N"/>
    <property type="match status" value="1"/>
</dbReference>
<keyword evidence="5 9" id="KW-0472">Membrane</keyword>
<feature type="region of interest" description="Disordered" evidence="8">
    <location>
        <begin position="623"/>
        <end position="692"/>
    </location>
</feature>
<evidence type="ECO:0000256" key="2">
    <source>
        <dbReference type="ARBA" id="ARBA00022692"/>
    </source>
</evidence>
<dbReference type="PROSITE" id="PS51534">
    <property type="entry name" value="SEFIR"/>
    <property type="match status" value="1"/>
</dbReference>
<comment type="subcellular location">
    <subcellularLocation>
        <location evidence="1">Membrane</location>
        <topology evidence="1">Single-pass type I membrane protein</topology>
    </subcellularLocation>
</comment>
<feature type="compositionally biased region" description="Low complexity" evidence="8">
    <location>
        <begin position="623"/>
        <end position="654"/>
    </location>
</feature>
<evidence type="ECO:0000313" key="12">
    <source>
        <dbReference type="Proteomes" id="UP000694546"/>
    </source>
</evidence>
<dbReference type="GO" id="GO:0016020">
    <property type="term" value="C:membrane"/>
    <property type="evidence" value="ECO:0007669"/>
    <property type="project" value="UniProtKB-SubCell"/>
</dbReference>
<evidence type="ECO:0000256" key="1">
    <source>
        <dbReference type="ARBA" id="ARBA00004479"/>
    </source>
</evidence>
<dbReference type="Proteomes" id="UP000694546">
    <property type="component" value="Chromosome 13"/>
</dbReference>
<evidence type="ECO:0000313" key="11">
    <source>
        <dbReference type="Ensembl" id="ENSGMOP00000036172.1"/>
    </source>
</evidence>
<proteinExistence type="predicted"/>
<evidence type="ECO:0000256" key="4">
    <source>
        <dbReference type="ARBA" id="ARBA00022989"/>
    </source>
</evidence>
<organism evidence="11 12">
    <name type="scientific">Gadus morhua</name>
    <name type="common">Atlantic cod</name>
    <dbReference type="NCBI Taxonomy" id="8049"/>
    <lineage>
        <taxon>Eukaryota</taxon>
        <taxon>Metazoa</taxon>
        <taxon>Chordata</taxon>
        <taxon>Craniata</taxon>
        <taxon>Vertebrata</taxon>
        <taxon>Euteleostomi</taxon>
        <taxon>Actinopterygii</taxon>
        <taxon>Neopterygii</taxon>
        <taxon>Teleostei</taxon>
        <taxon>Neoteleostei</taxon>
        <taxon>Acanthomorphata</taxon>
        <taxon>Zeiogadaria</taxon>
        <taxon>Gadariae</taxon>
        <taxon>Gadiformes</taxon>
        <taxon>Gadoidei</taxon>
        <taxon>Gadidae</taxon>
        <taxon>Gadus</taxon>
    </lineage>
</organism>
<keyword evidence="12" id="KW-1185">Reference proteome</keyword>
<evidence type="ECO:0000256" key="9">
    <source>
        <dbReference type="SAM" id="Phobius"/>
    </source>
</evidence>
<evidence type="ECO:0000259" key="10">
    <source>
        <dbReference type="PROSITE" id="PS51534"/>
    </source>
</evidence>
<dbReference type="GeneTree" id="ENSGT00940000156669"/>
<protein>
    <submittedName>
        <fullName evidence="11">Interleukin 17 receptor D</fullName>
    </submittedName>
</protein>
<keyword evidence="4 9" id="KW-1133">Transmembrane helix</keyword>
<dbReference type="InterPro" id="IPR013568">
    <property type="entry name" value="SEFIR_dom"/>
</dbReference>
<dbReference type="InterPro" id="IPR036116">
    <property type="entry name" value="FN3_sf"/>
</dbReference>
<evidence type="ECO:0000256" key="5">
    <source>
        <dbReference type="ARBA" id="ARBA00023136"/>
    </source>
</evidence>
<dbReference type="OMA" id="KNCKEDQ"/>
<dbReference type="PANTHER" id="PTHR15583">
    <property type="entry name" value="INTERLEUKIN-17 RECEPTOR"/>
    <property type="match status" value="1"/>
</dbReference>
<feature type="region of interest" description="Disordered" evidence="8">
    <location>
        <begin position="557"/>
        <end position="577"/>
    </location>
</feature>
<dbReference type="Pfam" id="PF08357">
    <property type="entry name" value="SEFIR"/>
    <property type="match status" value="1"/>
</dbReference>
<accession>A0A8C5ASZ6</accession>
<dbReference type="SUPFAM" id="SSF49265">
    <property type="entry name" value="Fibronectin type III"/>
    <property type="match status" value="1"/>
</dbReference>
<dbReference type="PANTHER" id="PTHR15583:SF14">
    <property type="entry name" value="INTERLEUKIN-17 RECEPTOR D"/>
    <property type="match status" value="1"/>
</dbReference>
<dbReference type="Gene3D" id="3.40.50.11530">
    <property type="match status" value="1"/>
</dbReference>
<evidence type="ECO:0000256" key="3">
    <source>
        <dbReference type="ARBA" id="ARBA00022729"/>
    </source>
</evidence>
<keyword evidence="6" id="KW-0675">Receptor</keyword>
<feature type="region of interest" description="Disordered" evidence="8">
    <location>
        <begin position="312"/>
        <end position="331"/>
    </location>
</feature>
<reference evidence="11" key="2">
    <citation type="submission" date="2025-09" db="UniProtKB">
        <authorList>
            <consortium name="Ensembl"/>
        </authorList>
    </citation>
    <scope>IDENTIFICATION</scope>
</reference>
<evidence type="ECO:0000256" key="7">
    <source>
        <dbReference type="ARBA" id="ARBA00023180"/>
    </source>
</evidence>
<feature type="region of interest" description="Disordered" evidence="8">
    <location>
        <begin position="706"/>
        <end position="734"/>
    </location>
</feature>
<dbReference type="Ensembl" id="ENSGMOT00000058200.1">
    <property type="protein sequence ID" value="ENSGMOP00000036172.1"/>
    <property type="gene ID" value="ENSGMOG00000011278.2"/>
</dbReference>
<reference evidence="11" key="1">
    <citation type="submission" date="2025-08" db="UniProtKB">
        <authorList>
            <consortium name="Ensembl"/>
        </authorList>
    </citation>
    <scope>IDENTIFICATION</scope>
</reference>
<keyword evidence="2 9" id="KW-0812">Transmembrane</keyword>
<evidence type="ECO:0000256" key="8">
    <source>
        <dbReference type="SAM" id="MobiDB-lite"/>
    </source>
</evidence>
<feature type="transmembrane region" description="Helical" evidence="9">
    <location>
        <begin position="272"/>
        <end position="299"/>
    </location>
</feature>
<name>A0A8C5ASZ6_GADMO</name>
<dbReference type="GO" id="GO:0030368">
    <property type="term" value="F:interleukin-17 receptor activity"/>
    <property type="evidence" value="ECO:0007669"/>
    <property type="project" value="InterPro"/>
</dbReference>
<feature type="domain" description="SEFIR" evidence="10">
    <location>
        <begin position="335"/>
        <end position="502"/>
    </location>
</feature>
<keyword evidence="7" id="KW-0325">Glycoprotein</keyword>
<keyword evidence="3" id="KW-0732">Signal</keyword>
<dbReference type="InterPro" id="IPR031951">
    <property type="entry name" value="IL17R_D_N"/>
</dbReference>
<evidence type="ECO:0000256" key="6">
    <source>
        <dbReference type="ARBA" id="ARBA00023170"/>
    </source>
</evidence>